<keyword evidence="3" id="KW-0813">Transport</keyword>
<feature type="signal peptide" evidence="8">
    <location>
        <begin position="1"/>
        <end position="23"/>
    </location>
</feature>
<gene>
    <name evidence="9" type="ORF">DDZ16_05920</name>
</gene>
<dbReference type="Pfam" id="PF02321">
    <property type="entry name" value="OEP"/>
    <property type="match status" value="2"/>
</dbReference>
<accession>A0A2U2BBL4</accession>
<dbReference type="PANTHER" id="PTHR30026:SF20">
    <property type="entry name" value="OUTER MEMBRANE PROTEIN TOLC"/>
    <property type="match status" value="1"/>
</dbReference>
<sequence length="449" mass="50179">MMVTMYKLRKTSMLILFSVACYSGLLGQTGDSEKMEAWTLERCIEYAREKNIPVKKIRLQEDAGKVNLMEAKSRRLPSVSASASLSGNNSRAYDNTGGVFSKGAQVGVNSDMPLYQGGIISNDIKASRIELEKAGLNTREAENDIILSVTQAWMNILFARENFIYFKEIEATSKATLERTQALFEAGTVSRQDLAEMEAQYASEQYSMVTAQNELNVRITDLKTILDLPYDKDFSPAWPASIQEPGGELPAFSLIAVEVLEKRPEIKNSLLSEKIAELDLANARAGYLPRVSLSASASSLYSDIYENSFSNQMSDRFSQNIGFSVSIPIFSRNENKANVARSKIDLQQTGLESRNVKNQLLQTVEQLYVDALAQQARYEAAIEQADAARISHDLRQEQFNLGMLNAIDLRQSKGELLNAKAELIQSRYSALLYQKMLDFYRGIPITLNN</sequence>
<evidence type="ECO:0000313" key="9">
    <source>
        <dbReference type="EMBL" id="PWE00465.1"/>
    </source>
</evidence>
<dbReference type="GO" id="GO:0015562">
    <property type="term" value="F:efflux transmembrane transporter activity"/>
    <property type="evidence" value="ECO:0007669"/>
    <property type="project" value="InterPro"/>
</dbReference>
<evidence type="ECO:0000256" key="6">
    <source>
        <dbReference type="ARBA" id="ARBA00023136"/>
    </source>
</evidence>
<dbReference type="GO" id="GO:0009279">
    <property type="term" value="C:cell outer membrane"/>
    <property type="evidence" value="ECO:0007669"/>
    <property type="project" value="UniProtKB-SubCell"/>
</dbReference>
<dbReference type="InterPro" id="IPR051906">
    <property type="entry name" value="TolC-like"/>
</dbReference>
<dbReference type="Proteomes" id="UP000244956">
    <property type="component" value="Unassembled WGS sequence"/>
</dbReference>
<dbReference type="PROSITE" id="PS51257">
    <property type="entry name" value="PROKAR_LIPOPROTEIN"/>
    <property type="match status" value="1"/>
</dbReference>
<name>A0A2U2BBL4_9BACT</name>
<dbReference type="GO" id="GO:1990281">
    <property type="term" value="C:efflux pump complex"/>
    <property type="evidence" value="ECO:0007669"/>
    <property type="project" value="TreeGrafter"/>
</dbReference>
<organism evidence="9 10">
    <name type="scientific">Marinilabilia rubra</name>
    <dbReference type="NCBI Taxonomy" id="2162893"/>
    <lineage>
        <taxon>Bacteria</taxon>
        <taxon>Pseudomonadati</taxon>
        <taxon>Bacteroidota</taxon>
        <taxon>Bacteroidia</taxon>
        <taxon>Marinilabiliales</taxon>
        <taxon>Marinilabiliaceae</taxon>
        <taxon>Marinilabilia</taxon>
    </lineage>
</organism>
<evidence type="ECO:0000256" key="5">
    <source>
        <dbReference type="ARBA" id="ARBA00022692"/>
    </source>
</evidence>
<evidence type="ECO:0000313" key="10">
    <source>
        <dbReference type="Proteomes" id="UP000244956"/>
    </source>
</evidence>
<keyword evidence="8" id="KW-0732">Signal</keyword>
<proteinExistence type="inferred from homology"/>
<evidence type="ECO:0000256" key="2">
    <source>
        <dbReference type="ARBA" id="ARBA00007613"/>
    </source>
</evidence>
<evidence type="ECO:0000256" key="1">
    <source>
        <dbReference type="ARBA" id="ARBA00004442"/>
    </source>
</evidence>
<comment type="caution">
    <text evidence="9">The sequence shown here is derived from an EMBL/GenBank/DDBJ whole genome shotgun (WGS) entry which is preliminary data.</text>
</comment>
<keyword evidence="4" id="KW-1134">Transmembrane beta strand</keyword>
<protein>
    <submittedName>
        <fullName evidence="9">TolC family protein</fullName>
    </submittedName>
</protein>
<dbReference type="InterPro" id="IPR003423">
    <property type="entry name" value="OMP_efflux"/>
</dbReference>
<evidence type="ECO:0000256" key="4">
    <source>
        <dbReference type="ARBA" id="ARBA00022452"/>
    </source>
</evidence>
<keyword evidence="6" id="KW-0472">Membrane</keyword>
<keyword evidence="10" id="KW-1185">Reference proteome</keyword>
<reference evidence="9 10" key="1">
    <citation type="submission" date="2018-05" db="EMBL/GenBank/DDBJ databases">
        <title>Marinilabilia rubrum sp. nov., isolated from saltern sediment.</title>
        <authorList>
            <person name="Zhang R."/>
        </authorList>
    </citation>
    <scope>NUCLEOTIDE SEQUENCE [LARGE SCALE GENOMIC DNA]</scope>
    <source>
        <strain evidence="9 10">WTE16</strain>
    </source>
</reference>
<dbReference type="RefSeq" id="WP_109263504.1">
    <property type="nucleotide sequence ID" value="NZ_QEWP01000003.1"/>
</dbReference>
<keyword evidence="7" id="KW-0998">Cell outer membrane</keyword>
<dbReference type="EMBL" id="QEWP01000003">
    <property type="protein sequence ID" value="PWE00465.1"/>
    <property type="molecule type" value="Genomic_DNA"/>
</dbReference>
<dbReference type="SUPFAM" id="SSF56954">
    <property type="entry name" value="Outer membrane efflux proteins (OEP)"/>
    <property type="match status" value="1"/>
</dbReference>
<keyword evidence="5" id="KW-0812">Transmembrane</keyword>
<dbReference type="Gene3D" id="1.20.1600.10">
    <property type="entry name" value="Outer membrane efflux proteins (OEP)"/>
    <property type="match status" value="1"/>
</dbReference>
<evidence type="ECO:0000256" key="7">
    <source>
        <dbReference type="ARBA" id="ARBA00023237"/>
    </source>
</evidence>
<evidence type="ECO:0000256" key="8">
    <source>
        <dbReference type="SAM" id="SignalP"/>
    </source>
</evidence>
<evidence type="ECO:0000256" key="3">
    <source>
        <dbReference type="ARBA" id="ARBA00022448"/>
    </source>
</evidence>
<dbReference type="PANTHER" id="PTHR30026">
    <property type="entry name" value="OUTER MEMBRANE PROTEIN TOLC"/>
    <property type="match status" value="1"/>
</dbReference>
<comment type="subcellular location">
    <subcellularLocation>
        <location evidence="1">Cell outer membrane</location>
    </subcellularLocation>
</comment>
<dbReference type="AlphaFoldDB" id="A0A2U2BBL4"/>
<dbReference type="GO" id="GO:0015288">
    <property type="term" value="F:porin activity"/>
    <property type="evidence" value="ECO:0007669"/>
    <property type="project" value="TreeGrafter"/>
</dbReference>
<comment type="similarity">
    <text evidence="2">Belongs to the outer membrane factor (OMF) (TC 1.B.17) family.</text>
</comment>
<dbReference type="OrthoDB" id="9811587at2"/>
<feature type="chain" id="PRO_5015587835" evidence="8">
    <location>
        <begin position="24"/>
        <end position="449"/>
    </location>
</feature>